<protein>
    <recommendedName>
        <fullName evidence="5">Ser-Thr-rich glycosyl-phosphatidyl-inositol-anchored membrane family-domain-containing protein</fullName>
    </recommendedName>
</protein>
<keyword evidence="2" id="KW-0732">Signal</keyword>
<feature type="signal peptide" evidence="2">
    <location>
        <begin position="1"/>
        <end position="18"/>
    </location>
</feature>
<comment type="caution">
    <text evidence="3">The sequence shown here is derived from an EMBL/GenBank/DDBJ whole genome shotgun (WGS) entry which is preliminary data.</text>
</comment>
<evidence type="ECO:0000313" key="4">
    <source>
        <dbReference type="Proteomes" id="UP001473302"/>
    </source>
</evidence>
<keyword evidence="4" id="KW-1185">Reference proteome</keyword>
<evidence type="ECO:0000256" key="2">
    <source>
        <dbReference type="SAM" id="SignalP"/>
    </source>
</evidence>
<feature type="region of interest" description="Disordered" evidence="1">
    <location>
        <begin position="140"/>
        <end position="169"/>
    </location>
</feature>
<dbReference type="InterPro" id="IPR052982">
    <property type="entry name" value="SRP1/TIP1-like"/>
</dbReference>
<organism evidence="3 4">
    <name type="scientific">Mucor flavus</name>
    <dbReference type="NCBI Taxonomy" id="439312"/>
    <lineage>
        <taxon>Eukaryota</taxon>
        <taxon>Fungi</taxon>
        <taxon>Fungi incertae sedis</taxon>
        <taxon>Mucoromycota</taxon>
        <taxon>Mucoromycotina</taxon>
        <taxon>Mucoromycetes</taxon>
        <taxon>Mucorales</taxon>
        <taxon>Mucorineae</taxon>
        <taxon>Mucoraceae</taxon>
        <taxon>Mucor</taxon>
    </lineage>
</organism>
<reference evidence="3 4" key="1">
    <citation type="submission" date="2024-04" db="EMBL/GenBank/DDBJ databases">
        <title>genome sequences of Mucor flavus KT1a and Helicostylum pulchrum KT1b strains isolated from the surface of a dry-aged beef.</title>
        <authorList>
            <person name="Toyotome T."/>
            <person name="Hosono M."/>
            <person name="Torimaru M."/>
            <person name="Fukuda K."/>
            <person name="Mikami N."/>
        </authorList>
    </citation>
    <scope>NUCLEOTIDE SEQUENCE [LARGE SCALE GENOMIC DNA]</scope>
    <source>
        <strain evidence="3 4">KT1a</strain>
    </source>
</reference>
<dbReference type="PANTHER" id="PTHR40633:SF1">
    <property type="entry name" value="GPI ANCHORED SERINE-THREONINE RICH PROTEIN (AFU_ORTHOLOGUE AFUA_1G03630)"/>
    <property type="match status" value="1"/>
</dbReference>
<feature type="chain" id="PRO_5046100438" description="Ser-Thr-rich glycosyl-phosphatidyl-inositol-anchored membrane family-domain-containing protein" evidence="2">
    <location>
        <begin position="19"/>
        <end position="196"/>
    </location>
</feature>
<evidence type="ECO:0000256" key="1">
    <source>
        <dbReference type="SAM" id="MobiDB-lite"/>
    </source>
</evidence>
<dbReference type="PANTHER" id="PTHR40633">
    <property type="entry name" value="MATRIX PROTEIN, PUTATIVE (AFU_ORTHOLOGUE AFUA_8G05410)-RELATED"/>
    <property type="match status" value="1"/>
</dbReference>
<evidence type="ECO:0000313" key="3">
    <source>
        <dbReference type="EMBL" id="GAA5817147.1"/>
    </source>
</evidence>
<gene>
    <name evidence="3" type="ORF">MFLAVUS_010688</name>
</gene>
<accession>A0ABP9ZDG0</accession>
<name>A0ABP9ZDG0_9FUNG</name>
<proteinExistence type="predicted"/>
<dbReference type="EMBL" id="BAABUK010000038">
    <property type="protein sequence ID" value="GAA5817147.1"/>
    <property type="molecule type" value="Genomic_DNA"/>
</dbReference>
<sequence length="196" mass="19209">MKFTVAAVISAVAASAYAQVATGPTAGVAFAHPAYSDVVSAGNTFNISWYPVAGAVDASKNINSIALMSGGSAALDTVIPNILSGPIPTSPSWYMWNIPLDIATLPSYSLALKGDNGADSYSTYFVIMAAAPGAKTNYTAAPPTTSTPGANNNAGSGSGSASGSDAAPSTTEANAAASLKAGLFGAGIAGVVALLI</sequence>
<dbReference type="Proteomes" id="UP001473302">
    <property type="component" value="Unassembled WGS sequence"/>
</dbReference>
<evidence type="ECO:0008006" key="5">
    <source>
        <dbReference type="Google" id="ProtNLM"/>
    </source>
</evidence>